<proteinExistence type="predicted"/>
<keyword evidence="6" id="KW-0378">Hydrolase</keyword>
<dbReference type="PANTHER" id="PTHR10887:SF341">
    <property type="entry name" value="NFX1-TYPE ZINC FINGER-CONTAINING PROTEIN 1"/>
    <property type="match status" value="1"/>
</dbReference>
<dbReference type="GO" id="GO:0004386">
    <property type="term" value="F:helicase activity"/>
    <property type="evidence" value="ECO:0007669"/>
    <property type="project" value="InterPro"/>
</dbReference>
<dbReference type="InterPro" id="IPR057373">
    <property type="entry name" value="ZNFX1"/>
</dbReference>
<evidence type="ECO:0000259" key="4">
    <source>
        <dbReference type="Pfam" id="PF13087"/>
    </source>
</evidence>
<dbReference type="InterPro" id="IPR047187">
    <property type="entry name" value="SF1_C_Upf1"/>
</dbReference>
<dbReference type="GO" id="GO:0016787">
    <property type="term" value="F:hydrolase activity"/>
    <property type="evidence" value="ECO:0007669"/>
    <property type="project" value="UniProtKB-KW"/>
</dbReference>
<feature type="domain" description="DNA2/NAM7 helicase helicase" evidence="3">
    <location>
        <begin position="308"/>
        <end position="694"/>
    </location>
</feature>
<feature type="domain" description="ZNFX1" evidence="5">
    <location>
        <begin position="119"/>
        <end position="219"/>
    </location>
</feature>
<dbReference type="OrthoDB" id="409395at2759"/>
<keyword evidence="1" id="KW-0547">Nucleotide-binding</keyword>
<feature type="non-terminal residue" evidence="6">
    <location>
        <position position="1"/>
    </location>
</feature>
<keyword evidence="1" id="KW-0347">Helicase</keyword>
<name>A0A9P8UG50_9PEZI</name>
<keyword evidence="1" id="KW-0067">ATP-binding</keyword>
<dbReference type="Gene3D" id="3.40.50.300">
    <property type="entry name" value="P-loop containing nucleotide triphosphate hydrolases"/>
    <property type="match status" value="3"/>
</dbReference>
<dbReference type="GeneID" id="70127150"/>
<dbReference type="SUPFAM" id="SSF52540">
    <property type="entry name" value="P-loop containing nucleoside triphosphate hydrolases"/>
    <property type="match status" value="1"/>
</dbReference>
<evidence type="ECO:0000313" key="6">
    <source>
        <dbReference type="EMBL" id="KAH6651518.1"/>
    </source>
</evidence>
<dbReference type="InterPro" id="IPR041679">
    <property type="entry name" value="DNA2/NAM7-like_C"/>
</dbReference>
<keyword evidence="7" id="KW-1185">Reference proteome</keyword>
<dbReference type="Proteomes" id="UP000758603">
    <property type="component" value="Unassembled WGS sequence"/>
</dbReference>
<dbReference type="EMBL" id="JAGPXC010000006">
    <property type="protein sequence ID" value="KAH6651518.1"/>
    <property type="molecule type" value="Genomic_DNA"/>
</dbReference>
<sequence length="1014" mass="115597">MAQEEHDTIYDHVNFKLPPPSRGEEWRSMGELPTPAELNLSCGGQATEADVFQNVSLMRNDVSVPYNGTLRYLETHYRLNREHGITFLRYGVLQYKRNRLMMDNEHTCVYTKARSHCLHVFVRGYLMTRLGPVCRIQFSSQRAGKKIRWTTSPRLTHGSVVAISTAADNFQTICKVATIADRRFKDGLDQQPSLIDIFWANIQDAVIDPSQELVMIESRHGFFEAVRYTLVGLQHVAKSGSPILKYLVNGRNLDASPSFIMENPKIDLSPIIHYLPRDSLERARLLHPYRNYDILEGITDDIAPNTSLDNSQLQAVHRILTKELAIIQGPPGTGKTFTSVESLRCIVSTLTAGMTKEPDQVIIVAAETNHAVDQILTHLIKHDIKVLRLGGRTRDDEIKKYSLFNLRTRAMKRSWKDLKNIETTRKKQITEIENIINEFFPRELLDPSILLDDKLVTKEQYNSLIRETGNWQPPSRRPSGVLSEWLDESLQDISISRTHDPVFNNEEMSEDFENHSQNGRTHEPDADDPASDDGADDSHLRGTWIPIDRRWGGANPQNIPADNILMRRQMKKQDLWDVDKKWRGPIYEHWHKQALAKRYEAVTSLLSTYSQLCKSIKITGWKRDVQCIKMMNIHVVGCTTTGLSKYRGLLAALKPKTILIEEAAQSREAHIAAALLPSLQQLVLVGDHQQLPPHCDVPGLADGFHNLNVSMFERLVTHIHVPYIMLNQQRRMIPDIRALLNPFYPALGDHPSVWDKAHRPDVPGMLHNSYLFTHDWVEGTDVEMLSKYNEEEAKMVVGFAVYLIQNGVTAKQITILTFYRGQRKIIMHYARKSLVLLLGHANINVSTVDSYQGEENDIVLLSLVRSNVRNRPALAGFVGDMNRGVVAISRARRGFYVFGNIQNLEDATETSQFMWGNVRSIFERLGRYDPKDSRLPLRCQKHNTITYVYNAEGFNNTIGGCQAPCPEVFTTCNHPCGRKCHPISHDQLICQQPCERKLRCGHGCREKCGDRCRC</sequence>
<protein>
    <submittedName>
        <fullName evidence="6">P-loop containing nucleoside triphosphate hydrolase protein</fullName>
    </submittedName>
</protein>
<dbReference type="Pfam" id="PF13087">
    <property type="entry name" value="AAA_12"/>
    <property type="match status" value="1"/>
</dbReference>
<dbReference type="InterPro" id="IPR041677">
    <property type="entry name" value="DNA2/NAM7_AAA_11"/>
</dbReference>
<dbReference type="GO" id="GO:0031048">
    <property type="term" value="P:regulatory ncRNA-mediated heterochromatin formation"/>
    <property type="evidence" value="ECO:0007669"/>
    <property type="project" value="TreeGrafter"/>
</dbReference>
<dbReference type="RefSeq" id="XP_045955796.1">
    <property type="nucleotide sequence ID" value="XM_046098258.1"/>
</dbReference>
<dbReference type="AlphaFoldDB" id="A0A9P8UG50"/>
<dbReference type="GO" id="GO:0031380">
    <property type="term" value="C:nuclear RNA-directed RNA polymerase complex"/>
    <property type="evidence" value="ECO:0007669"/>
    <property type="project" value="TreeGrafter"/>
</dbReference>
<evidence type="ECO:0000256" key="1">
    <source>
        <dbReference type="ARBA" id="ARBA00022806"/>
    </source>
</evidence>
<dbReference type="Pfam" id="PF25396">
    <property type="entry name" value="ZNFX1"/>
    <property type="match status" value="1"/>
</dbReference>
<evidence type="ECO:0000256" key="2">
    <source>
        <dbReference type="SAM" id="MobiDB-lite"/>
    </source>
</evidence>
<accession>A0A9P8UG50</accession>
<evidence type="ECO:0000313" key="7">
    <source>
        <dbReference type="Proteomes" id="UP000758603"/>
    </source>
</evidence>
<feature type="compositionally biased region" description="Acidic residues" evidence="2">
    <location>
        <begin position="525"/>
        <end position="535"/>
    </location>
</feature>
<dbReference type="Pfam" id="PF13086">
    <property type="entry name" value="AAA_11"/>
    <property type="match status" value="1"/>
</dbReference>
<comment type="caution">
    <text evidence="6">The sequence shown here is derived from an EMBL/GenBank/DDBJ whole genome shotgun (WGS) entry which is preliminary data.</text>
</comment>
<gene>
    <name evidence="6" type="ORF">BKA67DRAFT_521231</name>
</gene>
<reference evidence="6" key="1">
    <citation type="journal article" date="2021" name="Nat. Commun.">
        <title>Genetic determinants of endophytism in the Arabidopsis root mycobiome.</title>
        <authorList>
            <person name="Mesny F."/>
            <person name="Miyauchi S."/>
            <person name="Thiergart T."/>
            <person name="Pickel B."/>
            <person name="Atanasova L."/>
            <person name="Karlsson M."/>
            <person name="Huettel B."/>
            <person name="Barry K.W."/>
            <person name="Haridas S."/>
            <person name="Chen C."/>
            <person name="Bauer D."/>
            <person name="Andreopoulos W."/>
            <person name="Pangilinan J."/>
            <person name="LaButti K."/>
            <person name="Riley R."/>
            <person name="Lipzen A."/>
            <person name="Clum A."/>
            <person name="Drula E."/>
            <person name="Henrissat B."/>
            <person name="Kohler A."/>
            <person name="Grigoriev I.V."/>
            <person name="Martin F.M."/>
            <person name="Hacquard S."/>
        </authorList>
    </citation>
    <scope>NUCLEOTIDE SEQUENCE</scope>
    <source>
        <strain evidence="6">MPI-SDFR-AT-0073</strain>
    </source>
</reference>
<feature type="domain" description="DNA2/NAM7 helicase-like C-terminal" evidence="4">
    <location>
        <begin position="707"/>
        <end position="901"/>
    </location>
</feature>
<feature type="region of interest" description="Disordered" evidence="2">
    <location>
        <begin position="510"/>
        <end position="539"/>
    </location>
</feature>
<dbReference type="InterPro" id="IPR027417">
    <property type="entry name" value="P-loop_NTPase"/>
</dbReference>
<organism evidence="6 7">
    <name type="scientific">Truncatella angustata</name>
    <dbReference type="NCBI Taxonomy" id="152316"/>
    <lineage>
        <taxon>Eukaryota</taxon>
        <taxon>Fungi</taxon>
        <taxon>Dikarya</taxon>
        <taxon>Ascomycota</taxon>
        <taxon>Pezizomycotina</taxon>
        <taxon>Sordariomycetes</taxon>
        <taxon>Xylariomycetidae</taxon>
        <taxon>Amphisphaeriales</taxon>
        <taxon>Sporocadaceae</taxon>
        <taxon>Truncatella</taxon>
    </lineage>
</organism>
<dbReference type="CDD" id="cd18808">
    <property type="entry name" value="SF1_C_Upf1"/>
    <property type="match status" value="1"/>
</dbReference>
<dbReference type="InterPro" id="IPR045055">
    <property type="entry name" value="DNA2/NAM7-like"/>
</dbReference>
<dbReference type="CDD" id="cd06008">
    <property type="entry name" value="NF-X1-zinc-finger"/>
    <property type="match status" value="1"/>
</dbReference>
<dbReference type="PANTHER" id="PTHR10887">
    <property type="entry name" value="DNA2/NAM7 HELICASE FAMILY"/>
    <property type="match status" value="1"/>
</dbReference>
<evidence type="ECO:0000259" key="5">
    <source>
        <dbReference type="Pfam" id="PF25396"/>
    </source>
</evidence>
<evidence type="ECO:0000259" key="3">
    <source>
        <dbReference type="Pfam" id="PF13086"/>
    </source>
</evidence>